<dbReference type="GO" id="GO:0004601">
    <property type="term" value="F:peroxidase activity"/>
    <property type="evidence" value="ECO:0007669"/>
    <property type="project" value="UniProtKB-KW"/>
</dbReference>
<dbReference type="GO" id="GO:0006979">
    <property type="term" value="P:response to oxidative stress"/>
    <property type="evidence" value="ECO:0007669"/>
    <property type="project" value="InterPro"/>
</dbReference>
<name>A0AA96GQ01_9BACT</name>
<keyword evidence="7" id="KW-1185">Reference proteome</keyword>
<comment type="similarity">
    <text evidence="1 4">Belongs to the glutathione peroxidase family.</text>
</comment>
<dbReference type="PROSITE" id="PS51355">
    <property type="entry name" value="GLUTATHIONE_PEROXID_3"/>
    <property type="match status" value="1"/>
</dbReference>
<proteinExistence type="inferred from homology"/>
<keyword evidence="2 4" id="KW-0575">Peroxidase</keyword>
<dbReference type="InterPro" id="IPR029759">
    <property type="entry name" value="GPX_AS"/>
</dbReference>
<evidence type="ECO:0000313" key="7">
    <source>
        <dbReference type="Proteomes" id="UP001302494"/>
    </source>
</evidence>
<gene>
    <name evidence="6" type="ORF">PQG83_17310</name>
</gene>
<sequence length="211" mass="23926">MTNILSLSVSWMFLFICGCNFEDPYTLNLSEQPASSSATVSPTIDRQKMAHNVYDFTLFDISAQPVSLERFQGKVLLIVNTASRCGYTAQLRELQTLYRQYQYQGLEILAFPSNDFGGQELETNEEIALFATRQFGVDFPLFAKTRVRGSDQHPLFAYLTTQGPADKQVRYNFEKFLVDRTGKVIARYSSDVVPLAEEIRVDIERALAFSA</sequence>
<dbReference type="Pfam" id="PF00255">
    <property type="entry name" value="GSHPx"/>
    <property type="match status" value="1"/>
</dbReference>
<keyword evidence="3 4" id="KW-0560">Oxidoreductase</keyword>
<dbReference type="PROSITE" id="PS51352">
    <property type="entry name" value="THIOREDOXIN_2"/>
    <property type="match status" value="1"/>
</dbReference>
<dbReference type="RefSeq" id="WP_312743736.1">
    <property type="nucleotide sequence ID" value="NZ_CP116968.1"/>
</dbReference>
<evidence type="ECO:0000256" key="2">
    <source>
        <dbReference type="ARBA" id="ARBA00022559"/>
    </source>
</evidence>
<dbReference type="KEGG" id="nneo:PQG83_17310"/>
<dbReference type="PRINTS" id="PR01011">
    <property type="entry name" value="GLUTPROXDASE"/>
</dbReference>
<dbReference type="PANTHER" id="PTHR11592:SF78">
    <property type="entry name" value="GLUTATHIONE PEROXIDASE"/>
    <property type="match status" value="1"/>
</dbReference>
<evidence type="ECO:0000259" key="5">
    <source>
        <dbReference type="PROSITE" id="PS51352"/>
    </source>
</evidence>
<dbReference type="PROSITE" id="PS00460">
    <property type="entry name" value="GLUTATHIONE_PEROXID_1"/>
    <property type="match status" value="1"/>
</dbReference>
<evidence type="ECO:0000256" key="4">
    <source>
        <dbReference type="RuleBase" id="RU000499"/>
    </source>
</evidence>
<dbReference type="EMBL" id="CP116968">
    <property type="protein sequence ID" value="WNM61496.1"/>
    <property type="molecule type" value="Genomic_DNA"/>
</dbReference>
<feature type="domain" description="Thioredoxin" evidence="5">
    <location>
        <begin position="47"/>
        <end position="208"/>
    </location>
</feature>
<evidence type="ECO:0000256" key="3">
    <source>
        <dbReference type="ARBA" id="ARBA00023002"/>
    </source>
</evidence>
<dbReference type="PANTHER" id="PTHR11592">
    <property type="entry name" value="GLUTATHIONE PEROXIDASE"/>
    <property type="match status" value="1"/>
</dbReference>
<dbReference type="InterPro" id="IPR013766">
    <property type="entry name" value="Thioredoxin_domain"/>
</dbReference>
<dbReference type="SUPFAM" id="SSF52833">
    <property type="entry name" value="Thioredoxin-like"/>
    <property type="match status" value="1"/>
</dbReference>
<evidence type="ECO:0000313" key="6">
    <source>
        <dbReference type="EMBL" id="WNM61496.1"/>
    </source>
</evidence>
<dbReference type="CDD" id="cd00340">
    <property type="entry name" value="GSH_Peroxidase"/>
    <property type="match status" value="1"/>
</dbReference>
<protein>
    <recommendedName>
        <fullName evidence="4">Glutathione peroxidase</fullName>
    </recommendedName>
</protein>
<accession>A0AA96GQ01</accession>
<organism evidence="6 7">
    <name type="scientific">Candidatus Nitrospira neomarina</name>
    <dbReference type="NCBI Taxonomy" id="3020899"/>
    <lineage>
        <taxon>Bacteria</taxon>
        <taxon>Pseudomonadati</taxon>
        <taxon>Nitrospirota</taxon>
        <taxon>Nitrospiria</taxon>
        <taxon>Nitrospirales</taxon>
        <taxon>Nitrospiraceae</taxon>
        <taxon>Nitrospira</taxon>
    </lineage>
</organism>
<reference evidence="6 7" key="1">
    <citation type="submission" date="2023-01" db="EMBL/GenBank/DDBJ databases">
        <title>Cultivation and genomic characterization of new, ubiquitous marine nitrite-oxidizing bacteria from the Nitrospirales.</title>
        <authorList>
            <person name="Mueller A.J."/>
            <person name="Daebeler A."/>
            <person name="Herbold C.W."/>
            <person name="Kirkegaard R.H."/>
            <person name="Daims H."/>
        </authorList>
    </citation>
    <scope>NUCLEOTIDE SEQUENCE [LARGE SCALE GENOMIC DNA]</scope>
    <source>
        <strain evidence="6 7">DK</strain>
    </source>
</reference>
<dbReference type="Gene3D" id="3.40.30.10">
    <property type="entry name" value="Glutaredoxin"/>
    <property type="match status" value="1"/>
</dbReference>
<dbReference type="InterPro" id="IPR000889">
    <property type="entry name" value="Glutathione_peroxidase"/>
</dbReference>
<evidence type="ECO:0000256" key="1">
    <source>
        <dbReference type="ARBA" id="ARBA00006926"/>
    </source>
</evidence>
<dbReference type="Proteomes" id="UP001302494">
    <property type="component" value="Chromosome"/>
</dbReference>
<dbReference type="InterPro" id="IPR036249">
    <property type="entry name" value="Thioredoxin-like_sf"/>
</dbReference>
<dbReference type="AlphaFoldDB" id="A0AA96GQ01"/>